<evidence type="ECO:0000313" key="2">
    <source>
        <dbReference type="EMBL" id="EFA79531.1"/>
    </source>
</evidence>
<reference evidence="2 3" key="1">
    <citation type="journal article" date="2011" name="Genome Res.">
        <title>Phylogeny-wide analysis of social amoeba genomes highlights ancient origins for complex intercellular communication.</title>
        <authorList>
            <person name="Heidel A.J."/>
            <person name="Lawal H.M."/>
            <person name="Felder M."/>
            <person name="Schilde C."/>
            <person name="Helps N.R."/>
            <person name="Tunggal B."/>
            <person name="Rivero F."/>
            <person name="John U."/>
            <person name="Schleicher M."/>
            <person name="Eichinger L."/>
            <person name="Platzer M."/>
            <person name="Noegel A.A."/>
            <person name="Schaap P."/>
            <person name="Gloeckner G."/>
        </authorList>
    </citation>
    <scope>NUCLEOTIDE SEQUENCE [LARGE SCALE GENOMIC DNA]</scope>
    <source>
        <strain evidence="3">ATCC 26659 / Pp 5 / PN500</strain>
    </source>
</reference>
<dbReference type="RefSeq" id="XP_020431652.1">
    <property type="nucleotide sequence ID" value="XM_020578417.1"/>
</dbReference>
<dbReference type="PANTHER" id="PTHR13774:SF32">
    <property type="entry name" value="ANTISENSE-ENHANCING SEQUENCE 1"/>
    <property type="match status" value="1"/>
</dbReference>
<dbReference type="Pfam" id="PF02567">
    <property type="entry name" value="PhzC-PhzF"/>
    <property type="match status" value="1"/>
</dbReference>
<dbReference type="OMA" id="IVAHAWC"/>
<dbReference type="GO" id="GO:0016853">
    <property type="term" value="F:isomerase activity"/>
    <property type="evidence" value="ECO:0007669"/>
    <property type="project" value="TreeGrafter"/>
</dbReference>
<dbReference type="NCBIfam" id="TIGR00654">
    <property type="entry name" value="PhzF_family"/>
    <property type="match status" value="1"/>
</dbReference>
<organism evidence="2 3">
    <name type="scientific">Heterostelium pallidum (strain ATCC 26659 / Pp 5 / PN500)</name>
    <name type="common">Cellular slime mold</name>
    <name type="synonym">Polysphondylium pallidum</name>
    <dbReference type="NCBI Taxonomy" id="670386"/>
    <lineage>
        <taxon>Eukaryota</taxon>
        <taxon>Amoebozoa</taxon>
        <taxon>Evosea</taxon>
        <taxon>Eumycetozoa</taxon>
        <taxon>Dictyostelia</taxon>
        <taxon>Acytosteliales</taxon>
        <taxon>Acytosteliaceae</taxon>
        <taxon>Heterostelium</taxon>
    </lineage>
</organism>
<name>D3BGD1_HETP5</name>
<dbReference type="STRING" id="670386.D3BGD1"/>
<dbReference type="Proteomes" id="UP000001396">
    <property type="component" value="Unassembled WGS sequence"/>
</dbReference>
<protein>
    <submittedName>
        <fullName evidence="2">Uncharacterized protein</fullName>
    </submittedName>
</protein>
<evidence type="ECO:0000313" key="3">
    <source>
        <dbReference type="Proteomes" id="UP000001396"/>
    </source>
</evidence>
<proteinExistence type="predicted"/>
<dbReference type="SUPFAM" id="SSF54506">
    <property type="entry name" value="Diaminopimelate epimerase-like"/>
    <property type="match status" value="1"/>
</dbReference>
<comment type="caution">
    <text evidence="2">The sequence shown here is derived from an EMBL/GenBank/DDBJ whole genome shotgun (WGS) entry which is preliminary data.</text>
</comment>
<sequence length="306" mass="33538">MLTISKDRKFKQVDVFTSVPLQGNPLAVIMESDGLSPEQMQKIAGWTNLSETTFILPATEPNADYQVRIFTPEKELPFAGHPTLGTAHALLEDGIQTKTPNRIVQQCGVGLVEIAIAGEPSQADRTLSFRSPPGNVSQIYDQSKLSVLTDALDISATIDTAHLPASVDMGIRWLIIRLKSALDVLAFVPKNLAALLSLPQQFQVDGFSIYGVYEENQLPGINYEIRAFCIEHNTVVEDPVTGSANACLSRLLQEQGFPDRGRTAQSYLVRQGTLRQRDGRILVTYFEGQPWIGGQATTLIKGTISI</sequence>
<dbReference type="PIRSF" id="PIRSF016184">
    <property type="entry name" value="PhzC_PhzF"/>
    <property type="match status" value="1"/>
</dbReference>
<dbReference type="AlphaFoldDB" id="D3BGD1"/>
<evidence type="ECO:0000256" key="1">
    <source>
        <dbReference type="PIRSR" id="PIRSR016184-1"/>
    </source>
</evidence>
<dbReference type="GO" id="GO:0005737">
    <property type="term" value="C:cytoplasm"/>
    <property type="evidence" value="ECO:0007669"/>
    <property type="project" value="TreeGrafter"/>
</dbReference>
<accession>D3BGD1</accession>
<feature type="active site" evidence="1">
    <location>
        <position position="51"/>
    </location>
</feature>
<dbReference type="PANTHER" id="PTHR13774">
    <property type="entry name" value="PHENAZINE BIOSYNTHESIS PROTEIN"/>
    <property type="match status" value="1"/>
</dbReference>
<dbReference type="InParanoid" id="D3BGD1"/>
<dbReference type="GeneID" id="31363063"/>
<dbReference type="EMBL" id="ADBJ01000034">
    <property type="protein sequence ID" value="EFA79531.1"/>
    <property type="molecule type" value="Genomic_DNA"/>
</dbReference>
<dbReference type="InterPro" id="IPR003719">
    <property type="entry name" value="Phenazine_PhzF-like"/>
</dbReference>
<gene>
    <name evidence="2" type="ORF">PPL_07582</name>
</gene>
<keyword evidence="3" id="KW-1185">Reference proteome</keyword>
<dbReference type="Gene3D" id="3.10.310.10">
    <property type="entry name" value="Diaminopimelate Epimerase, Chain A, domain 1"/>
    <property type="match status" value="2"/>
</dbReference>